<keyword evidence="2" id="KW-0808">Transferase</keyword>
<dbReference type="EMBL" id="CAUI01000023">
    <property type="protein sequence ID" value="CCU80945.1"/>
    <property type="molecule type" value="Genomic_DNA"/>
</dbReference>
<dbReference type="STRING" id="1293054.HSACCH_02447"/>
<gene>
    <name evidence="2" type="ORF">HSACCH_02447</name>
</gene>
<dbReference type="RefSeq" id="WP_005490260.1">
    <property type="nucleotide sequence ID" value="NZ_CAUI01000023.1"/>
</dbReference>
<dbReference type="AlphaFoldDB" id="M5E4P0"/>
<evidence type="ECO:0000313" key="2">
    <source>
        <dbReference type="EMBL" id="CCU80945.1"/>
    </source>
</evidence>
<comment type="caution">
    <text evidence="2">The sequence shown here is derived from an EMBL/GenBank/DDBJ whole genome shotgun (WGS) entry which is preliminary data.</text>
</comment>
<accession>M5E4P0</accession>
<organism evidence="2 3">
    <name type="scientific">Halanaerobium saccharolyticum subsp. saccharolyticum DSM 6643</name>
    <dbReference type="NCBI Taxonomy" id="1293054"/>
    <lineage>
        <taxon>Bacteria</taxon>
        <taxon>Bacillati</taxon>
        <taxon>Bacillota</taxon>
        <taxon>Clostridia</taxon>
        <taxon>Halanaerobiales</taxon>
        <taxon>Halanaerobiaceae</taxon>
        <taxon>Halanaerobium</taxon>
    </lineage>
</organism>
<name>M5E4P0_9FIRM</name>
<evidence type="ECO:0000313" key="3">
    <source>
        <dbReference type="Proteomes" id="UP000012063"/>
    </source>
</evidence>
<sequence>MNIAIIGMSGCGNLGDDLIAFLLINKVLEKWPKAKLNIITGKYKNEFGYPENSKIDLLEIPKMSEGLKYLNKRKEIIKTLKKTDIIILGGGGLLQDSHYFFTIHKWLKYIIETNNTNISLITASIGVGPLNNSFSKWYLNHNLSIFNCIQVRDHGSKDLLTNLNINSDVACDVVEGADLQEAFDFKNNKYDNILGCSIRPWPTLKFIKMVNFIDEIIEKEKIDKIYFFVFEHTVENIKEYKFAQKLSKELSREELEIQIYCYRENELDLFFDKFLQVSKAIAMRYHANILWQKYNIPVLPVTYAPKVTRFYEDSGFEPLTISELNNGKYKYDFININKTQKYELPIFNLKKDNNIKLKNYLIVKLINLVEIPYKILNGLKLRIKNSDV</sequence>
<proteinExistence type="predicted"/>
<keyword evidence="3" id="KW-1185">Reference proteome</keyword>
<dbReference type="eggNOG" id="COG2327">
    <property type="taxonomic scope" value="Bacteria"/>
</dbReference>
<dbReference type="InterPro" id="IPR007345">
    <property type="entry name" value="Polysacch_pyruvyl_Trfase"/>
</dbReference>
<reference evidence="3" key="1">
    <citation type="journal article" date="2013" name="Genome Announc.">
        <title>Genome Sequence of Halanaerobium saccharolyticum subsp. saccharolyticum Strain DSM 6643T, a Halophilic Hydrogen-Producing Bacterium.</title>
        <authorList>
            <person name="Kivisto A."/>
            <person name="Larjo A."/>
            <person name="Ciranna A."/>
            <person name="Santala V."/>
            <person name="Roos C."/>
            <person name="Karp M."/>
        </authorList>
    </citation>
    <scope>NUCLEOTIDE SEQUENCE [LARGE SCALE GENOMIC DNA]</scope>
    <source>
        <strain evidence="3">DSM 6643</strain>
    </source>
</reference>
<dbReference type="InParanoid" id="M5E4P0"/>
<dbReference type="PANTHER" id="PTHR36836:SF1">
    <property type="entry name" value="COLANIC ACID BIOSYNTHESIS PROTEIN WCAK"/>
    <property type="match status" value="1"/>
</dbReference>
<dbReference type="PANTHER" id="PTHR36836">
    <property type="entry name" value="COLANIC ACID BIOSYNTHESIS PROTEIN WCAK"/>
    <property type="match status" value="1"/>
</dbReference>
<evidence type="ECO:0000259" key="1">
    <source>
        <dbReference type="Pfam" id="PF04230"/>
    </source>
</evidence>
<feature type="domain" description="Polysaccharide pyruvyl transferase" evidence="1">
    <location>
        <begin position="13"/>
        <end position="303"/>
    </location>
</feature>
<dbReference type="Pfam" id="PF04230">
    <property type="entry name" value="PS_pyruv_trans"/>
    <property type="match status" value="1"/>
</dbReference>
<dbReference type="Proteomes" id="UP000012063">
    <property type="component" value="Unassembled WGS sequence"/>
</dbReference>
<dbReference type="GO" id="GO:0016740">
    <property type="term" value="F:transferase activity"/>
    <property type="evidence" value="ECO:0007669"/>
    <property type="project" value="UniProtKB-KW"/>
</dbReference>
<protein>
    <submittedName>
        <fullName evidence="2">Polysaccharide pyruvyl transferase</fullName>
    </submittedName>
</protein>
<dbReference type="OrthoDB" id="3188137at2"/>